<protein>
    <recommendedName>
        <fullName evidence="3">NodB homology domain-containing protein</fullName>
    </recommendedName>
</protein>
<comment type="caution">
    <text evidence="1">The sequence shown here is derived from an EMBL/GenBank/DDBJ whole genome shotgun (WGS) entry which is preliminary data.</text>
</comment>
<organism evidence="1 2">
    <name type="scientific">Gelidibacter gilvus</name>
    <dbReference type="NCBI Taxonomy" id="59602"/>
    <lineage>
        <taxon>Bacteria</taxon>
        <taxon>Pseudomonadati</taxon>
        <taxon>Bacteroidota</taxon>
        <taxon>Flavobacteriia</taxon>
        <taxon>Flavobacteriales</taxon>
        <taxon>Flavobacteriaceae</taxon>
        <taxon>Gelidibacter</taxon>
    </lineage>
</organism>
<dbReference type="OrthoDB" id="1290266at2"/>
<gene>
    <name evidence="1" type="ORF">ESZ48_16475</name>
</gene>
<reference evidence="1 2" key="1">
    <citation type="submission" date="2019-01" db="EMBL/GenBank/DDBJ databases">
        <title>Genome sequence of the Antarctic species Gelidibacter gilvus ACAM 158(T).</title>
        <authorList>
            <person name="Bowman J.P."/>
        </authorList>
    </citation>
    <scope>NUCLEOTIDE SEQUENCE [LARGE SCALE GENOMIC DNA]</scope>
    <source>
        <strain evidence="1 2">IC158</strain>
    </source>
</reference>
<dbReference type="Proteomes" id="UP000289792">
    <property type="component" value="Unassembled WGS sequence"/>
</dbReference>
<dbReference type="AlphaFoldDB" id="A0A4Q0XC01"/>
<evidence type="ECO:0000313" key="2">
    <source>
        <dbReference type="Proteomes" id="UP000289792"/>
    </source>
</evidence>
<keyword evidence="2" id="KW-1185">Reference proteome</keyword>
<accession>A0A4Q0XC01</accession>
<proteinExistence type="predicted"/>
<sequence length="537" mass="62640">MIRSINIVLTQGQEDIAFRRVHDFKYEIATETLLHESFSLKICFTQKIIGFRDHDYKWKKIDSRLIATELSPKIIKMENGQIIQANQNIGIWEVIPKSPMTLYWHFNPDLSQPMVNYTGPENLKQIESAINSMDFSIPLALLLSPDTGLELSRSEFPFKPIVCFTDHCDFDTLENLKIQRQFFKTHQIKITKGFFINQFSTRKDNASWELHSEELKRWIADGHEMAYHSLSQSIKSDSESLNDFFNFKAPLNGIRVWIDHGYQPYNFTLYKKSGLTESEFSNQLSSQNIKTLWNYIDTGTTAKGVINQLNSDHFTLKSFWKGVKGLGFKKAISLMTKNVLFHYFNDEQKTQSYKFLAVDVKGFFINKKVSVLGSLLRNTTAIVPAFMSVLFFWNSKKKEPYPLAKYSPVFFNHKIGNQYFNIFQTLEMVDLKASLCKENIDLLCEENGLFIAHTYFSVPLLYHYGRLFIDQNNINPEVEINFRYLSEKITDGSIWNPTLSEFQMYMEQYKKVEFDCDEKGMIFVKHETNICSRKVVS</sequence>
<name>A0A4Q0XC01_9FLAO</name>
<evidence type="ECO:0008006" key="3">
    <source>
        <dbReference type="Google" id="ProtNLM"/>
    </source>
</evidence>
<evidence type="ECO:0000313" key="1">
    <source>
        <dbReference type="EMBL" id="RXJ45412.1"/>
    </source>
</evidence>
<dbReference type="RefSeq" id="WP_129018600.1">
    <property type="nucleotide sequence ID" value="NZ_SDDZ01000014.1"/>
</dbReference>
<dbReference type="EMBL" id="SDDZ01000014">
    <property type="protein sequence ID" value="RXJ45412.1"/>
    <property type="molecule type" value="Genomic_DNA"/>
</dbReference>